<feature type="compositionally biased region" description="Acidic residues" evidence="1">
    <location>
        <begin position="93"/>
        <end position="105"/>
    </location>
</feature>
<gene>
    <name evidence="2" type="ORF">HPB51_015411</name>
</gene>
<proteinExistence type="predicted"/>
<reference evidence="2" key="2">
    <citation type="submission" date="2021-09" db="EMBL/GenBank/DDBJ databases">
        <authorList>
            <person name="Jia N."/>
            <person name="Wang J."/>
            <person name="Shi W."/>
            <person name="Du L."/>
            <person name="Sun Y."/>
            <person name="Zhan W."/>
            <person name="Jiang J."/>
            <person name="Wang Q."/>
            <person name="Zhang B."/>
            <person name="Ji P."/>
            <person name="Sakyi L.B."/>
            <person name="Cui X."/>
            <person name="Yuan T."/>
            <person name="Jiang B."/>
            <person name="Yang W."/>
            <person name="Lam T.T.-Y."/>
            <person name="Chang Q."/>
            <person name="Ding S."/>
            <person name="Wang X."/>
            <person name="Zhu J."/>
            <person name="Ruan X."/>
            <person name="Zhao L."/>
            <person name="Wei J."/>
            <person name="Que T."/>
            <person name="Du C."/>
            <person name="Cheng J."/>
            <person name="Dai P."/>
            <person name="Han X."/>
            <person name="Huang E."/>
            <person name="Gao Y."/>
            <person name="Liu J."/>
            <person name="Shao H."/>
            <person name="Ye R."/>
            <person name="Li L."/>
            <person name="Wei W."/>
            <person name="Wang X."/>
            <person name="Wang C."/>
            <person name="Huo Q."/>
            <person name="Li W."/>
            <person name="Guo W."/>
            <person name="Chen H."/>
            <person name="Chen S."/>
            <person name="Zhou L."/>
            <person name="Zhou L."/>
            <person name="Ni X."/>
            <person name="Tian J."/>
            <person name="Zhou Y."/>
            <person name="Sheng Y."/>
            <person name="Liu T."/>
            <person name="Pan Y."/>
            <person name="Xia L."/>
            <person name="Li J."/>
            <person name="Zhao F."/>
            <person name="Cao W."/>
        </authorList>
    </citation>
    <scope>NUCLEOTIDE SEQUENCE</scope>
    <source>
        <strain evidence="2">Rmic-2018</strain>
        <tissue evidence="2">Larvae</tissue>
    </source>
</reference>
<dbReference type="AlphaFoldDB" id="A0A9J6DVN8"/>
<feature type="region of interest" description="Disordered" evidence="1">
    <location>
        <begin position="1"/>
        <end position="73"/>
    </location>
</feature>
<protein>
    <submittedName>
        <fullName evidence="2">Uncharacterized protein</fullName>
    </submittedName>
</protein>
<evidence type="ECO:0000313" key="2">
    <source>
        <dbReference type="EMBL" id="KAH8026062.1"/>
    </source>
</evidence>
<comment type="caution">
    <text evidence="2">The sequence shown here is derived from an EMBL/GenBank/DDBJ whole genome shotgun (WGS) entry which is preliminary data.</text>
</comment>
<feature type="region of interest" description="Disordered" evidence="1">
    <location>
        <begin position="93"/>
        <end position="122"/>
    </location>
</feature>
<name>A0A9J6DVN8_RHIMP</name>
<evidence type="ECO:0000313" key="3">
    <source>
        <dbReference type="Proteomes" id="UP000821866"/>
    </source>
</evidence>
<dbReference type="Proteomes" id="UP000821866">
    <property type="component" value="Unassembled WGS sequence"/>
</dbReference>
<accession>A0A9J6DVN8</accession>
<dbReference type="EMBL" id="JABSTU010000007">
    <property type="protein sequence ID" value="KAH8026062.1"/>
    <property type="molecule type" value="Genomic_DNA"/>
</dbReference>
<feature type="compositionally biased region" description="Basic residues" evidence="1">
    <location>
        <begin position="41"/>
        <end position="51"/>
    </location>
</feature>
<sequence>MTQYGVITKSTGTKWPKQGMVTGGNNGEPFRHNDEPQGLKGSRRIQIRHRGGGILPLQQHHPSDKRAGPAPLYSFGLGKRSPLLLMADEPPVDADVDEDEEDDAMAEAAAASRTGGYLEKRGPREPLRYGFGLGKRRSGHEREYVPYDQEKRERHRFSFGLGKRDKKSKLEDFMKRRYNFGLGKRGIYGDADAGERWKRSF</sequence>
<reference evidence="2" key="1">
    <citation type="journal article" date="2020" name="Cell">
        <title>Large-Scale Comparative Analyses of Tick Genomes Elucidate Their Genetic Diversity and Vector Capacities.</title>
        <authorList>
            <consortium name="Tick Genome and Microbiome Consortium (TIGMIC)"/>
            <person name="Jia N."/>
            <person name="Wang J."/>
            <person name="Shi W."/>
            <person name="Du L."/>
            <person name="Sun Y."/>
            <person name="Zhan W."/>
            <person name="Jiang J.F."/>
            <person name="Wang Q."/>
            <person name="Zhang B."/>
            <person name="Ji P."/>
            <person name="Bell-Sakyi L."/>
            <person name="Cui X.M."/>
            <person name="Yuan T.T."/>
            <person name="Jiang B.G."/>
            <person name="Yang W.F."/>
            <person name="Lam T.T."/>
            <person name="Chang Q.C."/>
            <person name="Ding S.J."/>
            <person name="Wang X.J."/>
            <person name="Zhu J.G."/>
            <person name="Ruan X.D."/>
            <person name="Zhao L."/>
            <person name="Wei J.T."/>
            <person name="Ye R.Z."/>
            <person name="Que T.C."/>
            <person name="Du C.H."/>
            <person name="Zhou Y.H."/>
            <person name="Cheng J.X."/>
            <person name="Dai P.F."/>
            <person name="Guo W.B."/>
            <person name="Han X.H."/>
            <person name="Huang E.J."/>
            <person name="Li L.F."/>
            <person name="Wei W."/>
            <person name="Gao Y.C."/>
            <person name="Liu J.Z."/>
            <person name="Shao H.Z."/>
            <person name="Wang X."/>
            <person name="Wang C.C."/>
            <person name="Yang T.C."/>
            <person name="Huo Q.B."/>
            <person name="Li W."/>
            <person name="Chen H.Y."/>
            <person name="Chen S.E."/>
            <person name="Zhou L.G."/>
            <person name="Ni X.B."/>
            <person name="Tian J.H."/>
            <person name="Sheng Y."/>
            <person name="Liu T."/>
            <person name="Pan Y.S."/>
            <person name="Xia L.Y."/>
            <person name="Li J."/>
            <person name="Zhao F."/>
            <person name="Cao W.C."/>
        </authorList>
    </citation>
    <scope>NUCLEOTIDE SEQUENCE</scope>
    <source>
        <strain evidence="2">Rmic-2018</strain>
    </source>
</reference>
<evidence type="ECO:0000256" key="1">
    <source>
        <dbReference type="SAM" id="MobiDB-lite"/>
    </source>
</evidence>
<keyword evidence="3" id="KW-1185">Reference proteome</keyword>
<dbReference type="VEuPathDB" id="VectorBase:LOC119170373"/>
<organism evidence="2 3">
    <name type="scientific">Rhipicephalus microplus</name>
    <name type="common">Cattle tick</name>
    <name type="synonym">Boophilus microplus</name>
    <dbReference type="NCBI Taxonomy" id="6941"/>
    <lineage>
        <taxon>Eukaryota</taxon>
        <taxon>Metazoa</taxon>
        <taxon>Ecdysozoa</taxon>
        <taxon>Arthropoda</taxon>
        <taxon>Chelicerata</taxon>
        <taxon>Arachnida</taxon>
        <taxon>Acari</taxon>
        <taxon>Parasitiformes</taxon>
        <taxon>Ixodida</taxon>
        <taxon>Ixodoidea</taxon>
        <taxon>Ixodidae</taxon>
        <taxon>Rhipicephalinae</taxon>
        <taxon>Rhipicephalus</taxon>
        <taxon>Boophilus</taxon>
    </lineage>
</organism>
<feature type="compositionally biased region" description="Polar residues" evidence="1">
    <location>
        <begin position="1"/>
        <end position="13"/>
    </location>
</feature>